<evidence type="ECO:0000313" key="3">
    <source>
        <dbReference type="Proteomes" id="UP000202254"/>
    </source>
</evidence>
<dbReference type="EMBL" id="KX130668">
    <property type="protein sequence ID" value="ANM45850.1"/>
    <property type="molecule type" value="Genomic_DNA"/>
</dbReference>
<gene>
    <name evidence="2" type="ORF">NBD2_08</name>
</gene>
<reference evidence="2 3" key="1">
    <citation type="submission" date="2016-04" db="EMBL/GenBank/DDBJ databases">
        <title>Complete Genome of E. coli phage vB_EcoS_NBD2.</title>
        <authorList>
            <person name="Truncaite L."/>
            <person name="Kaliniene L."/>
            <person name="Zajanckauskaite A."/>
            <person name="Meskys R."/>
        </authorList>
    </citation>
    <scope>NUCLEOTIDE SEQUENCE [LARGE SCALE GENOMIC DNA]</scope>
</reference>
<dbReference type="GeneID" id="29079438"/>
<name>A0A192Y9G0_9CAUD</name>
<dbReference type="Proteomes" id="UP000202254">
    <property type="component" value="Segment"/>
</dbReference>
<feature type="transmembrane region" description="Helical" evidence="1">
    <location>
        <begin position="35"/>
        <end position="55"/>
    </location>
</feature>
<dbReference type="RefSeq" id="YP_009284632.1">
    <property type="nucleotide sequence ID" value="NC_031050.1"/>
</dbReference>
<keyword evidence="1" id="KW-1133">Transmembrane helix</keyword>
<evidence type="ECO:0000256" key="1">
    <source>
        <dbReference type="SAM" id="Phobius"/>
    </source>
</evidence>
<evidence type="ECO:0000313" key="2">
    <source>
        <dbReference type="EMBL" id="ANM45850.1"/>
    </source>
</evidence>
<keyword evidence="3" id="KW-1185">Reference proteome</keyword>
<keyword evidence="1" id="KW-0472">Membrane</keyword>
<protein>
    <submittedName>
        <fullName evidence="2">Uncharacterized protein</fullName>
    </submittedName>
</protein>
<sequence>MTVTFPSFTPLASGTPWKLLKSWILPSRPARFQPIAMVAHFVLAVSAATITAIVLRAMKARCLTRSRGASARRIIFALISTTANALAQSVARLAT</sequence>
<accession>A0A192Y9G0</accession>
<dbReference type="KEGG" id="vg:29079438"/>
<organism evidence="2 3">
    <name type="scientific">Escherichia phage vB_EcoS_NBD2</name>
    <dbReference type="NCBI Taxonomy" id="1852563"/>
    <lineage>
        <taxon>Viruses</taxon>
        <taxon>Duplodnaviria</taxon>
        <taxon>Heunggongvirae</taxon>
        <taxon>Uroviricota</taxon>
        <taxon>Caudoviricetes</taxon>
        <taxon>Drexlerviridae</taxon>
        <taxon>Vilniusvirus</taxon>
        <taxon>Vilniusvirus NBD2</taxon>
    </lineage>
</organism>
<keyword evidence="1" id="KW-0812">Transmembrane</keyword>
<proteinExistence type="predicted"/>